<evidence type="ECO:0000256" key="2">
    <source>
        <dbReference type="ARBA" id="ARBA00022741"/>
    </source>
</evidence>
<accession>A0A2H0TQQ3</accession>
<dbReference type="GO" id="GO:0005524">
    <property type="term" value="F:ATP binding"/>
    <property type="evidence" value="ECO:0007669"/>
    <property type="project" value="UniProtKB-KW"/>
</dbReference>
<dbReference type="InterPro" id="IPR036637">
    <property type="entry name" value="Phosphohistidine_dom_sf"/>
</dbReference>
<protein>
    <recommendedName>
        <fullName evidence="4">PEP-utilising enzyme mobile domain-containing protein</fullName>
    </recommendedName>
</protein>
<reference evidence="6" key="1">
    <citation type="submission" date="2017-09" db="EMBL/GenBank/DDBJ databases">
        <title>Depth-based differentiation of microbial function through sediment-hosted aquifers and enrichment of novel symbionts in the deep terrestrial subsurface.</title>
        <authorList>
            <person name="Probst A.J."/>
            <person name="Ladd B."/>
            <person name="Jarett J.K."/>
            <person name="Geller-Mcgrath D.E."/>
            <person name="Sieber C.M.K."/>
            <person name="Emerson J.B."/>
            <person name="Anantharaman K."/>
            <person name="Thomas B.C."/>
            <person name="Malmstrom R."/>
            <person name="Stieglmeier M."/>
            <person name="Klingl A."/>
            <person name="Woyke T."/>
            <person name="Ryan C.M."/>
            <person name="Banfield J.F."/>
        </authorList>
    </citation>
    <scope>NUCLEOTIDE SEQUENCE [LARGE SCALE GENOMIC DNA]</scope>
</reference>
<name>A0A2H0TQQ3_9BACT</name>
<dbReference type="PANTHER" id="PTHR43030:SF1">
    <property type="entry name" value="PHOSPHOENOLPYRUVATE SYNTHASE"/>
    <property type="match status" value="1"/>
</dbReference>
<keyword evidence="2" id="KW-0547">Nucleotide-binding</keyword>
<feature type="domain" description="PEP-utilising enzyme mobile" evidence="4">
    <location>
        <begin position="349"/>
        <end position="420"/>
    </location>
</feature>
<organism evidence="5 6">
    <name type="scientific">Candidatus Magasanikbacteria bacterium CG10_big_fil_rev_8_21_14_0_10_47_10</name>
    <dbReference type="NCBI Taxonomy" id="1974652"/>
    <lineage>
        <taxon>Bacteria</taxon>
        <taxon>Candidatus Magasanikiibacteriota</taxon>
    </lineage>
</organism>
<dbReference type="InterPro" id="IPR006319">
    <property type="entry name" value="PEP_synth"/>
</dbReference>
<evidence type="ECO:0000256" key="3">
    <source>
        <dbReference type="ARBA" id="ARBA00022840"/>
    </source>
</evidence>
<dbReference type="AlphaFoldDB" id="A0A2H0TQQ3"/>
<dbReference type="Pfam" id="PF00391">
    <property type="entry name" value="PEP-utilizers"/>
    <property type="match status" value="1"/>
</dbReference>
<dbReference type="InterPro" id="IPR018274">
    <property type="entry name" value="PEP_util_AS"/>
</dbReference>
<comment type="similarity">
    <text evidence="1">Belongs to the PEP-utilizing enzyme family.</text>
</comment>
<evidence type="ECO:0000313" key="5">
    <source>
        <dbReference type="EMBL" id="PIR74464.1"/>
    </source>
</evidence>
<keyword evidence="3" id="KW-0067">ATP-binding</keyword>
<dbReference type="GO" id="GO:0008986">
    <property type="term" value="F:pyruvate, water dikinase activity"/>
    <property type="evidence" value="ECO:0007669"/>
    <property type="project" value="InterPro"/>
</dbReference>
<dbReference type="Proteomes" id="UP000230154">
    <property type="component" value="Unassembled WGS sequence"/>
</dbReference>
<evidence type="ECO:0000256" key="1">
    <source>
        <dbReference type="ARBA" id="ARBA00007837"/>
    </source>
</evidence>
<proteinExistence type="inferred from homology"/>
<dbReference type="PANTHER" id="PTHR43030">
    <property type="entry name" value="PHOSPHOENOLPYRUVATE SYNTHASE"/>
    <property type="match status" value="1"/>
</dbReference>
<dbReference type="PROSITE" id="PS00370">
    <property type="entry name" value="PEP_ENZYMES_PHOS_SITE"/>
    <property type="match status" value="1"/>
</dbReference>
<dbReference type="SUPFAM" id="SSF52009">
    <property type="entry name" value="Phosphohistidine domain"/>
    <property type="match status" value="1"/>
</dbReference>
<dbReference type="InterPro" id="IPR008279">
    <property type="entry name" value="PEP-util_enz_mobile_dom"/>
</dbReference>
<comment type="caution">
    <text evidence="5">The sequence shown here is derived from an EMBL/GenBank/DDBJ whole genome shotgun (WGS) entry which is preliminary data.</text>
</comment>
<dbReference type="Gene3D" id="3.50.30.10">
    <property type="entry name" value="Phosphohistidine domain"/>
    <property type="match status" value="1"/>
</dbReference>
<evidence type="ECO:0000259" key="4">
    <source>
        <dbReference type="Pfam" id="PF00391"/>
    </source>
</evidence>
<evidence type="ECO:0000313" key="6">
    <source>
        <dbReference type="Proteomes" id="UP000230154"/>
    </source>
</evidence>
<gene>
    <name evidence="5" type="ORF">COU35_02510</name>
</gene>
<dbReference type="EMBL" id="PFCB01000021">
    <property type="protein sequence ID" value="PIR74464.1"/>
    <property type="molecule type" value="Genomic_DNA"/>
</dbReference>
<sequence length="425" mass="48802">MSRSEWTELGERYLNDVLADPEKLTSVNRDLRKAADDLAAYSQELKKVDFSQCDAEELISYLDAYHKKHHPVFSLGQVPNLLELENTFLKDYLENWLKQQGLPDERVTEAFQTLATPRELSMAQREERDMLRLAQEKDPGEKLTQHWETYSWLHFGWTGPSLSREYFEQIHAGLYNEGNAKQLFENFIAQDEALTSEKKRWISETKMPADIVRLFRKLEELLYIKAHRMDALFLSYEASQPILQKIARDHFLSLGQLYALYPDWIIEMLRKGEFDIERINEIRKYSIQYFDGEDFYLLIGDQARSFAAPMVQQLPAVEQTNELKGEVAYPGKVTGPAKIVNMAKEMEKFKDGDVLISNVTDPTLLPIMKKAAAFVTNQGGLTCHAAIVARELRTPCVIGTKIATKVLKDGDLVEVDADNGIVRKL</sequence>